<evidence type="ECO:0000259" key="4">
    <source>
        <dbReference type="PROSITE" id="PS51077"/>
    </source>
</evidence>
<keyword evidence="3" id="KW-0804">Transcription</keyword>
<evidence type="ECO:0000256" key="2">
    <source>
        <dbReference type="ARBA" id="ARBA00023125"/>
    </source>
</evidence>
<keyword evidence="2" id="KW-0238">DNA-binding</keyword>
<evidence type="ECO:0000313" key="9">
    <source>
        <dbReference type="Proteomes" id="UP000463951"/>
    </source>
</evidence>
<accession>A0A4D4JYD7</accession>
<dbReference type="Pfam" id="PF01614">
    <property type="entry name" value="IclR_C"/>
    <property type="match status" value="1"/>
</dbReference>
<organism evidence="7 8">
    <name type="scientific">Streptomyces antimycoticus</name>
    <dbReference type="NCBI Taxonomy" id="68175"/>
    <lineage>
        <taxon>Bacteria</taxon>
        <taxon>Bacillati</taxon>
        <taxon>Actinomycetota</taxon>
        <taxon>Actinomycetes</taxon>
        <taxon>Kitasatosporales</taxon>
        <taxon>Streptomycetaceae</taxon>
        <taxon>Streptomyces</taxon>
        <taxon>Streptomyces violaceusniger group</taxon>
    </lineage>
</organism>
<dbReference type="SMART" id="SM00346">
    <property type="entry name" value="HTH_ICLR"/>
    <property type="match status" value="1"/>
</dbReference>
<evidence type="ECO:0000313" key="6">
    <source>
        <dbReference type="EMBL" id="BBJ45520.1"/>
    </source>
</evidence>
<dbReference type="PANTHER" id="PTHR30136:SF2">
    <property type="entry name" value="TRANSCRIPTIONAL REGULATOR ICLR"/>
    <property type="match status" value="1"/>
</dbReference>
<keyword evidence="1" id="KW-0805">Transcription regulation</keyword>
<evidence type="ECO:0000256" key="3">
    <source>
        <dbReference type="ARBA" id="ARBA00023163"/>
    </source>
</evidence>
<dbReference type="InterPro" id="IPR050707">
    <property type="entry name" value="HTH_MetabolicPath_Reg"/>
</dbReference>
<dbReference type="InterPro" id="IPR036390">
    <property type="entry name" value="WH_DNA-bd_sf"/>
</dbReference>
<proteinExistence type="predicted"/>
<gene>
    <name evidence="7" type="ORF">SANT12839_018060</name>
    <name evidence="6" type="ORF">SSPO_082380</name>
</gene>
<dbReference type="PROSITE" id="PS51077">
    <property type="entry name" value="HTH_ICLR"/>
    <property type="match status" value="1"/>
</dbReference>
<dbReference type="GO" id="GO:0045892">
    <property type="term" value="P:negative regulation of DNA-templated transcription"/>
    <property type="evidence" value="ECO:0007669"/>
    <property type="project" value="TreeGrafter"/>
</dbReference>
<reference evidence="8 9" key="1">
    <citation type="journal article" date="2020" name="Int. J. Syst. Evol. Microbiol.">
        <title>Reclassification of Streptomyces castelarensis and Streptomyces sporoclivatus as later heterotypic synonyms of Streptomyces antimycoticus.</title>
        <authorList>
            <person name="Komaki H."/>
            <person name="Tamura T."/>
        </authorList>
    </citation>
    <scope>NUCLEOTIDE SEQUENCE [LARGE SCALE GENOMIC DNA]</scope>
    <source>
        <strain evidence="6 9">NBRC 100767</strain>
        <strain evidence="7 8">NBRC 12839</strain>
    </source>
</reference>
<sequence>MVCWEDIVARLTAPALRRGLDILELLVDQDEGLRVPEITQLLGLPRATTHELVNTLADRGYVTVSKETGRVAIGLNALRLGAGYERGLDLATVGRECAGEVARACGETVQVVVRDGRFAVFIVRIDSKYSVRLVSQVGSRLLASCTAGGKALLSALPARELDELFPNDKALQQMTSNSISTRKRLLAEVEEARERGWTEEYCESNDHAACVAAPVYDRLGNCVAAMSISVPTPRWGDAEKEHYVELVLDGARAMAQRLGASVSS</sequence>
<keyword evidence="8" id="KW-1185">Reference proteome</keyword>
<dbReference type="Gene3D" id="3.30.450.40">
    <property type="match status" value="1"/>
</dbReference>
<dbReference type="InterPro" id="IPR005471">
    <property type="entry name" value="Tscrpt_reg_IclR_N"/>
</dbReference>
<dbReference type="InterPro" id="IPR014757">
    <property type="entry name" value="Tscrpt_reg_IclR_C"/>
</dbReference>
<dbReference type="InterPro" id="IPR029016">
    <property type="entry name" value="GAF-like_dom_sf"/>
</dbReference>
<feature type="domain" description="HTH iclR-type" evidence="4">
    <location>
        <begin position="13"/>
        <end position="75"/>
    </location>
</feature>
<dbReference type="SUPFAM" id="SSF46785">
    <property type="entry name" value="Winged helix' DNA-binding domain"/>
    <property type="match status" value="1"/>
</dbReference>
<dbReference type="Proteomes" id="UP000463951">
    <property type="component" value="Chromosome"/>
</dbReference>
<dbReference type="EMBL" id="BJHV01000001">
    <property type="protein sequence ID" value="GDY40924.1"/>
    <property type="molecule type" value="Genomic_DNA"/>
</dbReference>
<evidence type="ECO:0000256" key="1">
    <source>
        <dbReference type="ARBA" id="ARBA00023015"/>
    </source>
</evidence>
<dbReference type="PANTHER" id="PTHR30136">
    <property type="entry name" value="HELIX-TURN-HELIX TRANSCRIPTIONAL REGULATOR, ICLR FAMILY"/>
    <property type="match status" value="1"/>
</dbReference>
<name>A0A4D4JYD7_9ACTN</name>
<dbReference type="GO" id="GO:0003677">
    <property type="term" value="F:DNA binding"/>
    <property type="evidence" value="ECO:0007669"/>
    <property type="project" value="UniProtKB-KW"/>
</dbReference>
<dbReference type="Proteomes" id="UP000299290">
    <property type="component" value="Unassembled WGS sequence"/>
</dbReference>
<dbReference type="Pfam" id="PF09339">
    <property type="entry name" value="HTH_IclR"/>
    <property type="match status" value="1"/>
</dbReference>
<feature type="domain" description="IclR-ED" evidence="5">
    <location>
        <begin position="76"/>
        <end position="260"/>
    </location>
</feature>
<protein>
    <submittedName>
        <fullName evidence="7">Transcriptional regulator</fullName>
    </submittedName>
</protein>
<dbReference type="SUPFAM" id="SSF55781">
    <property type="entry name" value="GAF domain-like"/>
    <property type="match status" value="1"/>
</dbReference>
<dbReference type="GO" id="GO:0003700">
    <property type="term" value="F:DNA-binding transcription factor activity"/>
    <property type="evidence" value="ECO:0007669"/>
    <property type="project" value="TreeGrafter"/>
</dbReference>
<dbReference type="PROSITE" id="PS51078">
    <property type="entry name" value="ICLR_ED"/>
    <property type="match status" value="1"/>
</dbReference>
<dbReference type="EMBL" id="AP019620">
    <property type="protein sequence ID" value="BBJ45520.1"/>
    <property type="molecule type" value="Genomic_DNA"/>
</dbReference>
<dbReference type="Gene3D" id="1.10.10.10">
    <property type="entry name" value="Winged helix-like DNA-binding domain superfamily/Winged helix DNA-binding domain"/>
    <property type="match status" value="1"/>
</dbReference>
<dbReference type="InterPro" id="IPR036388">
    <property type="entry name" value="WH-like_DNA-bd_sf"/>
</dbReference>
<evidence type="ECO:0000313" key="8">
    <source>
        <dbReference type="Proteomes" id="UP000299290"/>
    </source>
</evidence>
<evidence type="ECO:0000259" key="5">
    <source>
        <dbReference type="PROSITE" id="PS51078"/>
    </source>
</evidence>
<dbReference type="AlphaFoldDB" id="A0A4D4JYD7"/>
<evidence type="ECO:0000313" key="7">
    <source>
        <dbReference type="EMBL" id="GDY40924.1"/>
    </source>
</evidence>